<dbReference type="EMBL" id="CENE01000016">
    <property type="protein sequence ID" value="CEQ41647.1"/>
    <property type="molecule type" value="Genomic_DNA"/>
</dbReference>
<dbReference type="Proteomes" id="UP000243876">
    <property type="component" value="Unassembled WGS sequence"/>
</dbReference>
<name>A0A0D6ENN6_SPOSA</name>
<dbReference type="OrthoDB" id="498125at2759"/>
<dbReference type="GO" id="GO:0005634">
    <property type="term" value="C:nucleus"/>
    <property type="evidence" value="ECO:0007669"/>
    <property type="project" value="TreeGrafter"/>
</dbReference>
<sequence>MSISRPSSRTDSEPPPLKRPRLDNDALPNNPLKRKLRPREPRDTVQISTWNVAGLYSCNAEKWKFGFRLYVEAENPHVLAITEVSFTPTYVNEKDAANVFEKDDNFAFLRERYPVSPLPLSHHVSRLTSSSRRKYRYWSPKVAVLSKFKPIAPPLYGFPEGTKCDREVEAESRAITLEFKEIFLLATYVPNSGANFQSLDRRKKWNADFEPHIQACDMDRFALPLFPLPSLSLALLLTLFIARKHGTSTSSVPTRPPPPPNWRRLAGTHEDEINAHERLLGVQEELRYPRRPGRRFVDVWRLINGEGRREYTFIVSERLLYRVRKCKIRYAVKEEFFPAPDIVRLGALSDHWPVWLSLEMERADFEDDGEEALRGSA</sequence>
<dbReference type="GO" id="GO:0003906">
    <property type="term" value="F:DNA-(apurinic or apyrimidinic site) endonuclease activity"/>
    <property type="evidence" value="ECO:0007669"/>
    <property type="project" value="TreeGrafter"/>
</dbReference>
<keyword evidence="7" id="KW-1185">Reference proteome</keyword>
<evidence type="ECO:0000256" key="4">
    <source>
        <dbReference type="PIRSR" id="PIRSR604808-2"/>
    </source>
</evidence>
<organism evidence="6 7">
    <name type="scientific">Sporidiobolus salmonicolor</name>
    <name type="common">Yeast-like fungus</name>
    <name type="synonym">Sporobolomyces salmonicolor</name>
    <dbReference type="NCBI Taxonomy" id="5005"/>
    <lineage>
        <taxon>Eukaryota</taxon>
        <taxon>Fungi</taxon>
        <taxon>Dikarya</taxon>
        <taxon>Basidiomycota</taxon>
        <taxon>Pucciniomycotina</taxon>
        <taxon>Microbotryomycetes</taxon>
        <taxon>Sporidiobolales</taxon>
        <taxon>Sporidiobolaceae</taxon>
        <taxon>Sporobolomyces</taxon>
    </lineage>
</organism>
<evidence type="ECO:0000313" key="7">
    <source>
        <dbReference type="Proteomes" id="UP000243876"/>
    </source>
</evidence>
<keyword evidence="2" id="KW-0378">Hydrolase</keyword>
<dbReference type="InterPro" id="IPR004808">
    <property type="entry name" value="AP_endonuc_1"/>
</dbReference>
<feature type="non-terminal residue" evidence="6">
    <location>
        <position position="1"/>
    </location>
</feature>
<dbReference type="GO" id="GO:0046872">
    <property type="term" value="F:metal ion binding"/>
    <property type="evidence" value="ECO:0007669"/>
    <property type="project" value="UniProtKB-KW"/>
</dbReference>
<dbReference type="GO" id="GO:0006284">
    <property type="term" value="P:base-excision repair"/>
    <property type="evidence" value="ECO:0007669"/>
    <property type="project" value="TreeGrafter"/>
</dbReference>
<dbReference type="GO" id="GO:0008311">
    <property type="term" value="F:double-stranded DNA 3'-5' DNA exonuclease activity"/>
    <property type="evidence" value="ECO:0007669"/>
    <property type="project" value="TreeGrafter"/>
</dbReference>
<dbReference type="AlphaFoldDB" id="A0A0D6ENN6"/>
<dbReference type="GO" id="GO:0008081">
    <property type="term" value="F:phosphoric diester hydrolase activity"/>
    <property type="evidence" value="ECO:0007669"/>
    <property type="project" value="TreeGrafter"/>
</dbReference>
<keyword evidence="1 4" id="KW-0479">Metal-binding</keyword>
<evidence type="ECO:0000256" key="2">
    <source>
        <dbReference type="ARBA" id="ARBA00022801"/>
    </source>
</evidence>
<dbReference type="SUPFAM" id="SSF56219">
    <property type="entry name" value="DNase I-like"/>
    <property type="match status" value="1"/>
</dbReference>
<feature type="binding site" evidence="4">
    <location>
        <position position="51"/>
    </location>
    <ligand>
        <name>Mg(2+)</name>
        <dbReference type="ChEBI" id="CHEBI:18420"/>
        <label>1</label>
    </ligand>
</feature>
<evidence type="ECO:0000313" key="6">
    <source>
        <dbReference type="EMBL" id="CEQ41647.1"/>
    </source>
</evidence>
<dbReference type="InterPro" id="IPR036691">
    <property type="entry name" value="Endo/exonu/phosph_ase_sf"/>
</dbReference>
<feature type="binding site" evidence="4">
    <location>
        <position position="83"/>
    </location>
    <ligand>
        <name>Mg(2+)</name>
        <dbReference type="ChEBI" id="CHEBI:18420"/>
        <label>1</label>
    </ligand>
</feature>
<evidence type="ECO:0000256" key="5">
    <source>
        <dbReference type="SAM" id="MobiDB-lite"/>
    </source>
</evidence>
<dbReference type="Gene3D" id="3.60.10.10">
    <property type="entry name" value="Endonuclease/exonuclease/phosphatase"/>
    <property type="match status" value="2"/>
</dbReference>
<keyword evidence="4" id="KW-0464">Manganese</keyword>
<dbReference type="PANTHER" id="PTHR22748:SF6">
    <property type="entry name" value="DNA-(APURINIC OR APYRIMIDINIC SITE) ENDONUCLEASE"/>
    <property type="match status" value="1"/>
</dbReference>
<proteinExistence type="predicted"/>
<evidence type="ECO:0000256" key="3">
    <source>
        <dbReference type="ARBA" id="ARBA00022842"/>
    </source>
</evidence>
<evidence type="ECO:0000256" key="1">
    <source>
        <dbReference type="ARBA" id="ARBA00022723"/>
    </source>
</evidence>
<reference evidence="7" key="1">
    <citation type="submission" date="2015-02" db="EMBL/GenBank/DDBJ databases">
        <authorList>
            <person name="Gon?alves P."/>
        </authorList>
    </citation>
    <scope>NUCLEOTIDE SEQUENCE [LARGE SCALE GENOMIC DNA]</scope>
</reference>
<feature type="region of interest" description="Disordered" evidence="5">
    <location>
        <begin position="1"/>
        <end position="40"/>
    </location>
</feature>
<gene>
    <name evidence="6" type="primary">SPOSA6832_03383</name>
</gene>
<dbReference type="PANTHER" id="PTHR22748">
    <property type="entry name" value="AP ENDONUCLEASE"/>
    <property type="match status" value="1"/>
</dbReference>
<keyword evidence="3 4" id="KW-0460">Magnesium</keyword>
<protein>
    <submittedName>
        <fullName evidence="6">SPOSA6832_03383-mRNA-1:cds</fullName>
    </submittedName>
</protein>
<comment type="cofactor">
    <cofactor evidence="4">
        <name>Mg(2+)</name>
        <dbReference type="ChEBI" id="CHEBI:18420"/>
    </cofactor>
    <cofactor evidence="4">
        <name>Mn(2+)</name>
        <dbReference type="ChEBI" id="CHEBI:29035"/>
    </cofactor>
    <text evidence="4">Probably binds two magnesium or manganese ions per subunit.</text>
</comment>
<accession>A0A0D6ENN6</accession>